<feature type="compositionally biased region" description="Polar residues" evidence="5">
    <location>
        <begin position="221"/>
        <end position="233"/>
    </location>
</feature>
<evidence type="ECO:0000256" key="3">
    <source>
        <dbReference type="ARBA" id="ARBA00022833"/>
    </source>
</evidence>
<comment type="caution">
    <text evidence="7">The sequence shown here is derived from an EMBL/GenBank/DDBJ whole genome shotgun (WGS) entry which is preliminary data.</text>
</comment>
<dbReference type="Gene3D" id="3.30.160.60">
    <property type="entry name" value="Classic Zinc Finger"/>
    <property type="match status" value="2"/>
</dbReference>
<sequence>MATFRAVNTSLAPDTYNRNGEETTPTTPRPSTAPNAQPHPMGRDDATTPTRATFGAMANQRPLPASPFPSAISVPVKPESDQATLRRGDSQISTKSRESEDVDMEDSDDGEEGSDDGSVNADGTRSSKKKKSQRFYCTEYPPCVLSFTRSEHLARHIRKHTGERPFQCHCSRRFSRLDNLRQHAQTVHVNEEIPQDSLAATGTRFQRQVRTDRVRPPGSRSRASTAGSQTPQRGHTRNSLSTSSISSIGSTYSQRDDLRRRPAPLVMAGDHRARLSQEMYRSDSPVQYQYRPPSPGGFSTPTSATFSNGQNSPRWNSAMQSPISSHSRTQSLYAGNRTPGRRLSVPSTGNPFQSPHGGSYGPPLLGSYNSPNPGQYSPSSVALASPTTSTTSSQWSRRESLTSASDEAWRRRTWHPDTATNFTSRLQNVTTPNYYSSGPPPQPTIVLGSNAPPLQMPRLPGIESFDPLPRAEVPRPASPARRVPSPMMIDSPTRAPIQPARNLYEQDRALMPQPSSNYLPREPASQLDPGLQRNLGRLDITQGPTVPDTASSWATEANRAVQAQAEQARPQQTVRFEQPAYSRNGASNVYHHSAPPITPKESKRQGWYQGPISSQTRDLRQQRTSPADSSSSEGGVPGTPSSAAAVDYHPTIVHSSGRVESNEASHDAWASQQHAAQGYGNYPPQADGSYTYAAGNNQPPVHQVGDRMPKTQDSNMLRLEALVAVATSEENVAATAY</sequence>
<dbReference type="PANTHER" id="PTHR23235">
    <property type="entry name" value="KRUEPPEL-LIKE TRANSCRIPTION FACTOR"/>
    <property type="match status" value="1"/>
</dbReference>
<evidence type="ECO:0000256" key="4">
    <source>
        <dbReference type="PROSITE-ProRule" id="PRU00042"/>
    </source>
</evidence>
<dbReference type="SUPFAM" id="SSF57667">
    <property type="entry name" value="beta-beta-alpha zinc fingers"/>
    <property type="match status" value="1"/>
</dbReference>
<name>A0ABR4P8R4_9HELO</name>
<evidence type="ECO:0000256" key="5">
    <source>
        <dbReference type="SAM" id="MobiDB-lite"/>
    </source>
</evidence>
<feature type="compositionally biased region" description="Basic and acidic residues" evidence="5">
    <location>
        <begin position="78"/>
        <end position="99"/>
    </location>
</feature>
<keyword evidence="2 4" id="KW-0863">Zinc-finger</keyword>
<feature type="domain" description="C2H2-type" evidence="6">
    <location>
        <begin position="135"/>
        <end position="165"/>
    </location>
</feature>
<feature type="compositionally biased region" description="Polar residues" evidence="5">
    <location>
        <begin position="418"/>
        <end position="436"/>
    </location>
</feature>
<dbReference type="InterPro" id="IPR013087">
    <property type="entry name" value="Znf_C2H2_type"/>
</dbReference>
<feature type="compositionally biased region" description="Polar residues" evidence="5">
    <location>
        <begin position="611"/>
        <end position="633"/>
    </location>
</feature>
<feature type="compositionally biased region" description="Polar residues" evidence="5">
    <location>
        <begin position="304"/>
        <end position="333"/>
    </location>
</feature>
<protein>
    <recommendedName>
        <fullName evidence="6">C2H2-type domain-containing protein</fullName>
    </recommendedName>
</protein>
<feature type="region of interest" description="Disordered" evidence="5">
    <location>
        <begin position="472"/>
        <end position="494"/>
    </location>
</feature>
<dbReference type="EMBL" id="JBFCZG010000007">
    <property type="protein sequence ID" value="KAL3419703.1"/>
    <property type="molecule type" value="Genomic_DNA"/>
</dbReference>
<feature type="compositionally biased region" description="Low complexity" evidence="5">
    <location>
        <begin position="239"/>
        <end position="253"/>
    </location>
</feature>
<feature type="compositionally biased region" description="Low complexity" evidence="5">
    <location>
        <begin position="23"/>
        <end position="34"/>
    </location>
</feature>
<feature type="compositionally biased region" description="Acidic residues" evidence="5">
    <location>
        <begin position="100"/>
        <end position="115"/>
    </location>
</feature>
<reference evidence="7 8" key="1">
    <citation type="submission" date="2024-06" db="EMBL/GenBank/DDBJ databases">
        <title>Complete genome of Phlyctema vagabunda strain 19-DSS-EL-015.</title>
        <authorList>
            <person name="Fiorenzani C."/>
        </authorList>
    </citation>
    <scope>NUCLEOTIDE SEQUENCE [LARGE SCALE GENOMIC DNA]</scope>
    <source>
        <strain evidence="7 8">19-DSS-EL-015</strain>
    </source>
</reference>
<accession>A0ABR4P8R4</accession>
<keyword evidence="8" id="KW-1185">Reference proteome</keyword>
<evidence type="ECO:0000256" key="1">
    <source>
        <dbReference type="ARBA" id="ARBA00022723"/>
    </source>
</evidence>
<feature type="region of interest" description="Disordered" evidence="5">
    <location>
        <begin position="1"/>
        <end position="133"/>
    </location>
</feature>
<dbReference type="InterPro" id="IPR036236">
    <property type="entry name" value="Znf_C2H2_sf"/>
</dbReference>
<feature type="region of interest" description="Disordered" evidence="5">
    <location>
        <begin position="582"/>
        <end position="644"/>
    </location>
</feature>
<feature type="compositionally biased region" description="Polar residues" evidence="5">
    <location>
        <begin position="198"/>
        <end position="208"/>
    </location>
</feature>
<feature type="compositionally biased region" description="Polar residues" evidence="5">
    <location>
        <begin position="367"/>
        <end position="376"/>
    </location>
</feature>
<dbReference type="PANTHER" id="PTHR23235:SF127">
    <property type="entry name" value="TRANSCRIPTION FACTOR, PUTATIVE (AFU_ORTHOLOGUE AFUA_3G09820)-RELATED"/>
    <property type="match status" value="1"/>
</dbReference>
<proteinExistence type="predicted"/>
<evidence type="ECO:0000259" key="6">
    <source>
        <dbReference type="PROSITE" id="PS50157"/>
    </source>
</evidence>
<dbReference type="Proteomes" id="UP001629113">
    <property type="component" value="Unassembled WGS sequence"/>
</dbReference>
<feature type="region of interest" description="Disordered" evidence="5">
    <location>
        <begin position="657"/>
        <end position="692"/>
    </location>
</feature>
<evidence type="ECO:0000313" key="7">
    <source>
        <dbReference type="EMBL" id="KAL3419703.1"/>
    </source>
</evidence>
<organism evidence="7 8">
    <name type="scientific">Phlyctema vagabunda</name>
    <dbReference type="NCBI Taxonomy" id="108571"/>
    <lineage>
        <taxon>Eukaryota</taxon>
        <taxon>Fungi</taxon>
        <taxon>Dikarya</taxon>
        <taxon>Ascomycota</taxon>
        <taxon>Pezizomycotina</taxon>
        <taxon>Leotiomycetes</taxon>
        <taxon>Helotiales</taxon>
        <taxon>Dermateaceae</taxon>
        <taxon>Phlyctema</taxon>
    </lineage>
</organism>
<feature type="compositionally biased region" description="Polar residues" evidence="5">
    <location>
        <begin position="1"/>
        <end position="18"/>
    </location>
</feature>
<feature type="region of interest" description="Disordered" evidence="5">
    <location>
        <begin position="512"/>
        <end position="531"/>
    </location>
</feature>
<evidence type="ECO:0000256" key="2">
    <source>
        <dbReference type="ARBA" id="ARBA00022771"/>
    </source>
</evidence>
<gene>
    <name evidence="7" type="ORF">PVAG01_08201</name>
</gene>
<dbReference type="PROSITE" id="PS50157">
    <property type="entry name" value="ZINC_FINGER_C2H2_2"/>
    <property type="match status" value="2"/>
</dbReference>
<feature type="compositionally biased region" description="Low complexity" evidence="5">
    <location>
        <begin position="377"/>
        <end position="393"/>
    </location>
</feature>
<evidence type="ECO:0000313" key="8">
    <source>
        <dbReference type="Proteomes" id="UP001629113"/>
    </source>
</evidence>
<feature type="domain" description="C2H2-type" evidence="6">
    <location>
        <begin position="166"/>
        <end position="193"/>
    </location>
</feature>
<feature type="region of interest" description="Disordered" evidence="5">
    <location>
        <begin position="191"/>
        <end position="451"/>
    </location>
</feature>
<feature type="compositionally biased region" description="Low complexity" evidence="5">
    <location>
        <begin position="472"/>
        <end position="486"/>
    </location>
</feature>
<keyword evidence="3" id="KW-0862">Zinc</keyword>
<keyword evidence="1" id="KW-0479">Metal-binding</keyword>